<dbReference type="Proteomes" id="UP000186336">
    <property type="component" value="Chromosome"/>
</dbReference>
<name>A0A1P8MZY3_9RHOB</name>
<dbReference type="EMBL" id="CP019312">
    <property type="protein sequence ID" value="APX13646.1"/>
    <property type="molecule type" value="Genomic_DNA"/>
</dbReference>
<dbReference type="InterPro" id="IPR015500">
    <property type="entry name" value="Peptidase_S8_subtilisin-rel"/>
</dbReference>
<feature type="active site" description="Charge relay system" evidence="5">
    <location>
        <position position="123"/>
    </location>
</feature>
<evidence type="ECO:0000256" key="2">
    <source>
        <dbReference type="ARBA" id="ARBA00022670"/>
    </source>
</evidence>
<evidence type="ECO:0000259" key="6">
    <source>
        <dbReference type="Pfam" id="PF00082"/>
    </source>
</evidence>
<evidence type="ECO:0000256" key="1">
    <source>
        <dbReference type="ARBA" id="ARBA00011073"/>
    </source>
</evidence>
<dbReference type="PROSITE" id="PS51892">
    <property type="entry name" value="SUBTILASE"/>
    <property type="match status" value="1"/>
</dbReference>
<dbReference type="STRING" id="299262.BWR18_02630"/>
<dbReference type="AlphaFoldDB" id="A0A1P8MZY3"/>
<dbReference type="CDD" id="cd05561">
    <property type="entry name" value="Peptidases_S8_4"/>
    <property type="match status" value="1"/>
</dbReference>
<proteinExistence type="inferred from homology"/>
<evidence type="ECO:0000313" key="8">
    <source>
        <dbReference type="Proteomes" id="UP000186336"/>
    </source>
</evidence>
<dbReference type="PRINTS" id="PR00723">
    <property type="entry name" value="SUBTILISIN"/>
</dbReference>
<keyword evidence="3 5" id="KW-0378">Hydrolase</keyword>
<keyword evidence="8" id="KW-1185">Reference proteome</keyword>
<reference evidence="7 8" key="1">
    <citation type="submission" date="2017-01" db="EMBL/GenBank/DDBJ databases">
        <title>Complete genome of Tateyamaria omphalii DOK1-4 isolated from seawater in Dokdo.</title>
        <authorList>
            <person name="Kim J.H."/>
            <person name="Chi W.-J."/>
        </authorList>
    </citation>
    <scope>NUCLEOTIDE SEQUENCE [LARGE SCALE GENOMIC DNA]</scope>
    <source>
        <strain evidence="7 8">DOK1-4</strain>
    </source>
</reference>
<accession>A0A1P8MZY3</accession>
<dbReference type="Gene3D" id="3.40.50.200">
    <property type="entry name" value="Peptidase S8/S53 domain"/>
    <property type="match status" value="1"/>
</dbReference>
<dbReference type="InterPro" id="IPR023828">
    <property type="entry name" value="Peptidase_S8_Ser-AS"/>
</dbReference>
<evidence type="ECO:0000313" key="7">
    <source>
        <dbReference type="EMBL" id="APX13646.1"/>
    </source>
</evidence>
<sequence>MITEAEARGYVLLAQHPLPRLDDTMVVFRIPIDTTIPEAIDEIEAAVPGVTAGANHLYRLQSQGQARLDYAASMIGWPDGGCVSRARVGMIDGGVAPGHPGLTSGQIVQDVFGDGSNAAAMDHGSRIAALLIGPGRLRGAPLYSANVVAEGDAAGVVPILRALDWLAANEVRVVNISMAGPRNKLMNRALSRAVADGMVLVAAVGNDGPSAPPQFPAAFPFVLGVTAVGSDGAVFRNAGRGPHVDVAAPGVDVIVRDGARLRIASGTSMAVPFVTASIAADANLVRRPVEAIRRHFTATSTDLGPAGRDTVFGAGLLQFAGC</sequence>
<dbReference type="InterPro" id="IPR000209">
    <property type="entry name" value="Peptidase_S8/S53_dom"/>
</dbReference>
<dbReference type="GO" id="GO:0004252">
    <property type="term" value="F:serine-type endopeptidase activity"/>
    <property type="evidence" value="ECO:0007669"/>
    <property type="project" value="UniProtKB-UniRule"/>
</dbReference>
<dbReference type="InterPro" id="IPR050131">
    <property type="entry name" value="Peptidase_S8_subtilisin-like"/>
</dbReference>
<organism evidence="7 8">
    <name type="scientific">Tateyamaria omphalii</name>
    <dbReference type="NCBI Taxonomy" id="299262"/>
    <lineage>
        <taxon>Bacteria</taxon>
        <taxon>Pseudomonadati</taxon>
        <taxon>Pseudomonadota</taxon>
        <taxon>Alphaproteobacteria</taxon>
        <taxon>Rhodobacterales</taxon>
        <taxon>Roseobacteraceae</taxon>
        <taxon>Tateyamaria</taxon>
    </lineage>
</organism>
<keyword evidence="4 5" id="KW-0720">Serine protease</keyword>
<protein>
    <recommendedName>
        <fullName evidence="6">Peptidase S8/S53 domain-containing protein</fullName>
    </recommendedName>
</protein>
<keyword evidence="2 5" id="KW-0645">Protease</keyword>
<dbReference type="Pfam" id="PF00082">
    <property type="entry name" value="Peptidase_S8"/>
    <property type="match status" value="1"/>
</dbReference>
<dbReference type="PANTHER" id="PTHR43806:SF11">
    <property type="entry name" value="CEREVISIN-RELATED"/>
    <property type="match status" value="1"/>
</dbReference>
<dbReference type="KEGG" id="tom:BWR18_02630"/>
<dbReference type="SUPFAM" id="SSF52743">
    <property type="entry name" value="Subtilisin-like"/>
    <property type="match status" value="1"/>
</dbReference>
<feature type="active site" description="Charge relay system" evidence="5">
    <location>
        <position position="268"/>
    </location>
</feature>
<dbReference type="GO" id="GO:0006508">
    <property type="term" value="P:proteolysis"/>
    <property type="evidence" value="ECO:0007669"/>
    <property type="project" value="UniProtKB-KW"/>
</dbReference>
<dbReference type="InterPro" id="IPR036852">
    <property type="entry name" value="Peptidase_S8/S53_dom_sf"/>
</dbReference>
<feature type="active site" description="Charge relay system" evidence="5">
    <location>
        <position position="92"/>
    </location>
</feature>
<evidence type="ECO:0000256" key="3">
    <source>
        <dbReference type="ARBA" id="ARBA00022801"/>
    </source>
</evidence>
<evidence type="ECO:0000256" key="4">
    <source>
        <dbReference type="ARBA" id="ARBA00022825"/>
    </source>
</evidence>
<dbReference type="PROSITE" id="PS00138">
    <property type="entry name" value="SUBTILASE_SER"/>
    <property type="match status" value="1"/>
</dbReference>
<evidence type="ECO:0000256" key="5">
    <source>
        <dbReference type="PROSITE-ProRule" id="PRU01240"/>
    </source>
</evidence>
<dbReference type="PANTHER" id="PTHR43806">
    <property type="entry name" value="PEPTIDASE S8"/>
    <property type="match status" value="1"/>
</dbReference>
<comment type="similarity">
    <text evidence="1 5">Belongs to the peptidase S8 family.</text>
</comment>
<gene>
    <name evidence="7" type="ORF">BWR18_02630</name>
</gene>
<feature type="domain" description="Peptidase S8/S53" evidence="6">
    <location>
        <begin position="87"/>
        <end position="315"/>
    </location>
</feature>